<evidence type="ECO:0000313" key="4">
    <source>
        <dbReference type="Proteomes" id="UP001629214"/>
    </source>
</evidence>
<accession>A0ABW8ZD94</accession>
<dbReference type="RefSeq" id="WP_408169537.1">
    <property type="nucleotide sequence ID" value="NZ_JAQQFR010000013.1"/>
</dbReference>
<name>A0ABW8ZD94_9BURK</name>
<keyword evidence="1" id="KW-0732">Signal</keyword>
<sequence>MMKFAVLALLLVSNQVFAAQWSLLGDNDLGTFFVDKSTITRSRGVLKADILLNWNKPQMLQGHGKYYLSEVSIAYLDCDDKQIGFGSRTMYAKADAQGGALFSPYLAYGDVKLQDTVPGSTGAQMIKAICSLK</sequence>
<evidence type="ECO:0000259" key="2">
    <source>
        <dbReference type="Pfam" id="PF16747"/>
    </source>
</evidence>
<evidence type="ECO:0000313" key="3">
    <source>
        <dbReference type="EMBL" id="MFL9880505.1"/>
    </source>
</evidence>
<feature type="chain" id="PRO_5045184560" description="Surface-adhesin protein E-like domain-containing protein" evidence="1">
    <location>
        <begin position="19"/>
        <end position="133"/>
    </location>
</feature>
<feature type="domain" description="Surface-adhesin protein E-like" evidence="2">
    <location>
        <begin position="21"/>
        <end position="131"/>
    </location>
</feature>
<dbReference type="Proteomes" id="UP001629214">
    <property type="component" value="Unassembled WGS sequence"/>
</dbReference>
<feature type="signal peptide" evidence="1">
    <location>
        <begin position="1"/>
        <end position="18"/>
    </location>
</feature>
<proteinExistence type="predicted"/>
<organism evidence="3 4">
    <name type="scientific">Herbaspirillum rhizosphaerae</name>
    <dbReference type="NCBI Taxonomy" id="346179"/>
    <lineage>
        <taxon>Bacteria</taxon>
        <taxon>Pseudomonadati</taxon>
        <taxon>Pseudomonadota</taxon>
        <taxon>Betaproteobacteria</taxon>
        <taxon>Burkholderiales</taxon>
        <taxon>Oxalobacteraceae</taxon>
        <taxon>Herbaspirillum</taxon>
    </lineage>
</organism>
<dbReference type="Pfam" id="PF16747">
    <property type="entry name" value="Adhesin_E"/>
    <property type="match status" value="1"/>
</dbReference>
<reference evidence="3 4" key="1">
    <citation type="journal article" date="2024" name="Chem. Sci.">
        <title>Discovery of megapolipeptins by genome mining of a Burkholderiales bacteria collection.</title>
        <authorList>
            <person name="Paulo B.S."/>
            <person name="Recchia M.J.J."/>
            <person name="Lee S."/>
            <person name="Fergusson C.H."/>
            <person name="Romanowski S.B."/>
            <person name="Hernandez A."/>
            <person name="Krull N."/>
            <person name="Liu D.Y."/>
            <person name="Cavanagh H."/>
            <person name="Bos A."/>
            <person name="Gray C.A."/>
            <person name="Murphy B.T."/>
            <person name="Linington R.G."/>
            <person name="Eustaquio A.S."/>
        </authorList>
    </citation>
    <scope>NUCLEOTIDE SEQUENCE [LARGE SCALE GENOMIC DNA]</scope>
    <source>
        <strain evidence="3 4">RL21-008-BIB-B</strain>
    </source>
</reference>
<gene>
    <name evidence="3" type="ORF">PQR63_19060</name>
</gene>
<dbReference type="InterPro" id="IPR031939">
    <property type="entry name" value="Adhesin_E-like"/>
</dbReference>
<keyword evidence="4" id="KW-1185">Reference proteome</keyword>
<protein>
    <recommendedName>
        <fullName evidence="2">Surface-adhesin protein E-like domain-containing protein</fullName>
    </recommendedName>
</protein>
<dbReference type="EMBL" id="JAQQFR010000013">
    <property type="protein sequence ID" value="MFL9880505.1"/>
    <property type="molecule type" value="Genomic_DNA"/>
</dbReference>
<comment type="caution">
    <text evidence="3">The sequence shown here is derived from an EMBL/GenBank/DDBJ whole genome shotgun (WGS) entry which is preliminary data.</text>
</comment>
<evidence type="ECO:0000256" key="1">
    <source>
        <dbReference type="SAM" id="SignalP"/>
    </source>
</evidence>